<sequence length="67" mass="7277">MSAICSQQEQILTTQTQHTAILRQLQHHLGLPSATEHLTPTTIVPHSEATEPHAPLEPATEDAETST</sequence>
<gene>
    <name evidence="2" type="ORF">VitviT2T_030452</name>
</gene>
<reference evidence="2 3" key="1">
    <citation type="journal article" date="2023" name="Hortic Res">
        <title>The complete reference genome for grapevine (Vitis vinifera L.) genetics and breeding.</title>
        <authorList>
            <person name="Shi X."/>
            <person name="Cao S."/>
            <person name="Wang X."/>
            <person name="Huang S."/>
            <person name="Wang Y."/>
            <person name="Liu Z."/>
            <person name="Liu W."/>
            <person name="Leng X."/>
            <person name="Peng Y."/>
            <person name="Wang N."/>
            <person name="Wang Y."/>
            <person name="Ma Z."/>
            <person name="Xu X."/>
            <person name="Zhang F."/>
            <person name="Xue H."/>
            <person name="Zhong H."/>
            <person name="Wang Y."/>
            <person name="Zhang K."/>
            <person name="Velt A."/>
            <person name="Avia K."/>
            <person name="Holtgrawe D."/>
            <person name="Grimplet J."/>
            <person name="Matus J.T."/>
            <person name="Ware D."/>
            <person name="Wu X."/>
            <person name="Wang H."/>
            <person name="Liu C."/>
            <person name="Fang Y."/>
            <person name="Rustenholz C."/>
            <person name="Cheng Z."/>
            <person name="Xiao H."/>
            <person name="Zhou Y."/>
        </authorList>
    </citation>
    <scope>NUCLEOTIDE SEQUENCE [LARGE SCALE GENOMIC DNA]</scope>
    <source>
        <strain evidence="3">cv. Pinot noir / PN40024</strain>
        <tissue evidence="2">Leaf</tissue>
    </source>
</reference>
<name>A0ABY9DZP9_VITVI</name>
<feature type="region of interest" description="Disordered" evidence="1">
    <location>
        <begin position="32"/>
        <end position="67"/>
    </location>
</feature>
<protein>
    <submittedName>
        <fullName evidence="2">Uncharacterized protein</fullName>
    </submittedName>
</protein>
<evidence type="ECO:0000256" key="1">
    <source>
        <dbReference type="SAM" id="MobiDB-lite"/>
    </source>
</evidence>
<accession>A0ABY9DZP9</accession>
<proteinExistence type="predicted"/>
<keyword evidence="3" id="KW-1185">Reference proteome</keyword>
<evidence type="ECO:0000313" key="2">
    <source>
        <dbReference type="EMBL" id="WKA13120.1"/>
    </source>
</evidence>
<dbReference type="EMBL" id="CP126666">
    <property type="protein sequence ID" value="WKA13120.1"/>
    <property type="molecule type" value="Genomic_DNA"/>
</dbReference>
<dbReference type="Proteomes" id="UP001227230">
    <property type="component" value="Chromosome 19"/>
</dbReference>
<evidence type="ECO:0000313" key="3">
    <source>
        <dbReference type="Proteomes" id="UP001227230"/>
    </source>
</evidence>
<organism evidence="2 3">
    <name type="scientific">Vitis vinifera</name>
    <name type="common">Grape</name>
    <dbReference type="NCBI Taxonomy" id="29760"/>
    <lineage>
        <taxon>Eukaryota</taxon>
        <taxon>Viridiplantae</taxon>
        <taxon>Streptophyta</taxon>
        <taxon>Embryophyta</taxon>
        <taxon>Tracheophyta</taxon>
        <taxon>Spermatophyta</taxon>
        <taxon>Magnoliopsida</taxon>
        <taxon>eudicotyledons</taxon>
        <taxon>Gunneridae</taxon>
        <taxon>Pentapetalae</taxon>
        <taxon>rosids</taxon>
        <taxon>Vitales</taxon>
        <taxon>Vitaceae</taxon>
        <taxon>Viteae</taxon>
        <taxon>Vitis</taxon>
    </lineage>
</organism>